<name>A0A166JYN6_NODSP</name>
<comment type="caution">
    <text evidence="1">The sequence shown here is derived from an EMBL/GenBank/DDBJ whole genome shotgun (WGS) entry which is preliminary data.</text>
</comment>
<dbReference type="AlphaFoldDB" id="A0A166JYN6"/>
<dbReference type="EMBL" id="LWAJ01000095">
    <property type="protein sequence ID" value="KZL50319.1"/>
    <property type="molecule type" value="Genomic_DNA"/>
</dbReference>
<evidence type="ECO:0000313" key="2">
    <source>
        <dbReference type="Proteomes" id="UP000076555"/>
    </source>
</evidence>
<evidence type="ECO:0000313" key="1">
    <source>
        <dbReference type="EMBL" id="KZL50319.1"/>
    </source>
</evidence>
<protein>
    <submittedName>
        <fullName evidence="1">Uncharacterized protein</fullName>
    </submittedName>
</protein>
<reference evidence="1 2" key="1">
    <citation type="submission" date="2016-04" db="EMBL/GenBank/DDBJ databases">
        <title>Draft Genome Assembly of the Bloom-forming Cyanobacterium Nodularia spumigena Strain CENA596 in Shrimp Production Ponds.</title>
        <authorList>
            <person name="Popin R.V."/>
            <person name="Rigonato J."/>
            <person name="Abreu V.A."/>
            <person name="Andreote A.P."/>
            <person name="Silveira S.B."/>
            <person name="Odebrecht C."/>
            <person name="Fiore M.F."/>
        </authorList>
    </citation>
    <scope>NUCLEOTIDE SEQUENCE [LARGE SCALE GENOMIC DNA]</scope>
    <source>
        <strain evidence="1 2">CENA596</strain>
    </source>
</reference>
<accession>A0A166JYN6</accession>
<sequence>MVGEGVRENGDKKPKFQLIKFQLSSNFAFLSAVNLHIQGGQSLPSPTRVLLNDGMQIMGCSADWVIL</sequence>
<proteinExistence type="predicted"/>
<organism evidence="1 2">
    <name type="scientific">Nodularia spumigena CENA596</name>
    <dbReference type="NCBI Taxonomy" id="1819295"/>
    <lineage>
        <taxon>Bacteria</taxon>
        <taxon>Bacillati</taxon>
        <taxon>Cyanobacteriota</taxon>
        <taxon>Cyanophyceae</taxon>
        <taxon>Nostocales</taxon>
        <taxon>Nodulariaceae</taxon>
        <taxon>Nodularia</taxon>
    </lineage>
</organism>
<dbReference type="Proteomes" id="UP000076555">
    <property type="component" value="Unassembled WGS sequence"/>
</dbReference>
<gene>
    <name evidence="1" type="ORF">A2T98_08095</name>
</gene>